<organism evidence="4 5">
    <name type="scientific">Parapontixanthobacter aurantiacus</name>
    <dbReference type="NCBI Taxonomy" id="1463599"/>
    <lineage>
        <taxon>Bacteria</taxon>
        <taxon>Pseudomonadati</taxon>
        <taxon>Pseudomonadota</taxon>
        <taxon>Alphaproteobacteria</taxon>
        <taxon>Sphingomonadales</taxon>
        <taxon>Erythrobacteraceae</taxon>
        <taxon>Parapontixanthobacter</taxon>
    </lineage>
</organism>
<proteinExistence type="inferred from homology"/>
<keyword evidence="5" id="KW-1185">Reference proteome</keyword>
<dbReference type="PANTHER" id="PTHR21013">
    <property type="entry name" value="ATP SYNTHASE MITOCHONDRIAL F1 COMPLEX ASSEMBLY FACTOR 2/ATP12 PROTEIN, MITOCHONDRIAL PRECURSOR"/>
    <property type="match status" value="1"/>
</dbReference>
<evidence type="ECO:0000313" key="4">
    <source>
        <dbReference type="EMBL" id="MXO84615.1"/>
    </source>
</evidence>
<gene>
    <name evidence="4" type="ORF">GRI38_01025</name>
</gene>
<dbReference type="Gene3D" id="1.10.3580.10">
    <property type="entry name" value="ATP12 ATPase"/>
    <property type="match status" value="1"/>
</dbReference>
<dbReference type="Gene3D" id="3.30.2180.10">
    <property type="entry name" value="ATP12-like"/>
    <property type="match status" value="1"/>
</dbReference>
<dbReference type="SUPFAM" id="SSF160909">
    <property type="entry name" value="ATP12-like"/>
    <property type="match status" value="1"/>
</dbReference>
<dbReference type="OrthoDB" id="9797825at2"/>
<comment type="similarity">
    <text evidence="1">Belongs to the ATP12 family.</text>
</comment>
<evidence type="ECO:0000256" key="3">
    <source>
        <dbReference type="ARBA" id="ARBA00023186"/>
    </source>
</evidence>
<dbReference type="Proteomes" id="UP000433104">
    <property type="component" value="Unassembled WGS sequence"/>
</dbReference>
<dbReference type="InterPro" id="IPR042272">
    <property type="entry name" value="ATP12_ATP_synth-F1-assembly_N"/>
</dbReference>
<comment type="caution">
    <text evidence="4">The sequence shown here is derived from an EMBL/GenBank/DDBJ whole genome shotgun (WGS) entry which is preliminary data.</text>
</comment>
<protein>
    <submittedName>
        <fullName evidence="4">Molecular chaperone</fullName>
    </submittedName>
</protein>
<dbReference type="AlphaFoldDB" id="A0A844Z9L8"/>
<reference evidence="4 5" key="1">
    <citation type="submission" date="2019-12" db="EMBL/GenBank/DDBJ databases">
        <title>Genomic-based taxomic classification of the family Erythrobacteraceae.</title>
        <authorList>
            <person name="Xu L."/>
        </authorList>
    </citation>
    <scope>NUCLEOTIDE SEQUENCE [LARGE SCALE GENOMIC DNA]</scope>
    <source>
        <strain evidence="4 5">MCCC 1A09962</strain>
    </source>
</reference>
<keyword evidence="3" id="KW-0143">Chaperone</keyword>
<dbReference type="InterPro" id="IPR011419">
    <property type="entry name" value="ATP12_ATP_synth-F1-assembly"/>
</dbReference>
<keyword evidence="2" id="KW-0809">Transit peptide</keyword>
<evidence type="ECO:0000313" key="5">
    <source>
        <dbReference type="Proteomes" id="UP000433104"/>
    </source>
</evidence>
<evidence type="ECO:0000256" key="1">
    <source>
        <dbReference type="ARBA" id="ARBA00008231"/>
    </source>
</evidence>
<dbReference type="RefSeq" id="WP_160681163.1">
    <property type="nucleotide sequence ID" value="NZ_WTYW01000001.1"/>
</dbReference>
<dbReference type="InterPro" id="IPR023335">
    <property type="entry name" value="ATP12_ortho_dom_sf"/>
</dbReference>
<dbReference type="PANTHER" id="PTHR21013:SF10">
    <property type="entry name" value="ATP SYNTHASE MITOCHONDRIAL F1 COMPLEX ASSEMBLY FACTOR 2"/>
    <property type="match status" value="1"/>
</dbReference>
<dbReference type="GO" id="GO:0043461">
    <property type="term" value="P:proton-transporting ATP synthase complex assembly"/>
    <property type="evidence" value="ECO:0007669"/>
    <property type="project" value="InterPro"/>
</dbReference>
<evidence type="ECO:0000256" key="2">
    <source>
        <dbReference type="ARBA" id="ARBA00022946"/>
    </source>
</evidence>
<name>A0A844Z9L8_9SPHN</name>
<dbReference type="EMBL" id="WTYW01000001">
    <property type="protein sequence ID" value="MXO84615.1"/>
    <property type="molecule type" value="Genomic_DNA"/>
</dbReference>
<dbReference type="Pfam" id="PF07542">
    <property type="entry name" value="ATP12"/>
    <property type="match status" value="1"/>
</dbReference>
<accession>A0A844Z9L8</accession>
<sequence>MKRFYKEVGVEEAEGGFVVTLDNRRMKTQGGQAQIVPTDALARLLAGEWAAQGDTLDPKAFPFRDMADYAIDRVSAERDEVIDKLLSYAETDTLCYRAEPGEALFERQEAEWEPVLAAFEKRHAVAFTRISGIVHHAQSEDSLTRLREALAEEDAFALAGLQTMASLAASLCIAMESREADNDAEALWDASTLEERWQVEQWGEDAEARERSDRQRAEFLRAHRFYRAAKAA</sequence>